<organism evidence="1 2">
    <name type="scientific">Ralstonia solanacearum</name>
    <name type="common">Pseudomonas solanacearum</name>
    <dbReference type="NCBI Taxonomy" id="305"/>
    <lineage>
        <taxon>Bacteria</taxon>
        <taxon>Pseudomonadati</taxon>
        <taxon>Pseudomonadota</taxon>
        <taxon>Betaproteobacteria</taxon>
        <taxon>Burkholderiales</taxon>
        <taxon>Burkholderiaceae</taxon>
        <taxon>Ralstonia</taxon>
        <taxon>Ralstonia solanacearum species complex</taxon>
    </lineage>
</organism>
<sequence length="138" mass="15787">MPDILDTTAWPIVHYTMPDHVPDAEASRHIAAFDALLARGEPYALIFSGAELPQDSKHFMTLYGKWGKQHFVEQKRLCRGAIRVEPDVRKRESFWRKAMLYLMSSRAPYPYRIVATLPEADALARTWMAGDGDKKARP</sequence>
<dbReference type="Proteomes" id="UP000261758">
    <property type="component" value="Chromosome"/>
</dbReference>
<evidence type="ECO:0000313" key="1">
    <source>
        <dbReference type="EMBL" id="AXV81581.1"/>
    </source>
</evidence>
<evidence type="ECO:0000313" key="2">
    <source>
        <dbReference type="Proteomes" id="UP000261758"/>
    </source>
</evidence>
<name>A0AAD0S5Y8_RALSL</name>
<gene>
    <name evidence="1" type="ORF">CJO77_08500</name>
</gene>
<protein>
    <submittedName>
        <fullName evidence="1">Uncharacterized protein</fullName>
    </submittedName>
</protein>
<dbReference type="EMBL" id="CP022759">
    <property type="protein sequence ID" value="AXV81581.1"/>
    <property type="molecule type" value="Genomic_DNA"/>
</dbReference>
<dbReference type="AlphaFoldDB" id="A0AAD0S5Y8"/>
<proteinExistence type="predicted"/>
<dbReference type="RefSeq" id="WP_013212532.1">
    <property type="nucleotide sequence ID" value="NZ_CP022759.1"/>
</dbReference>
<reference evidence="1 2" key="1">
    <citation type="submission" date="2017-08" db="EMBL/GenBank/DDBJ databases">
        <title>Genome sequences of Ralstonia solanacearum Species Complex (RSSC) isolated from Potato bacterial wilts in Korea.</title>
        <authorList>
            <person name="Cho H."/>
            <person name="Song E.-S."/>
            <person name="Lee Y.K."/>
            <person name="Lee S."/>
            <person name="Lee S.-W."/>
            <person name="Jo A."/>
            <person name="Kim J.-G."/>
            <person name="Hwang I."/>
        </authorList>
    </citation>
    <scope>NUCLEOTIDE SEQUENCE [LARGE SCALE GENOMIC DNA]</scope>
    <source>
        <strain evidence="1 2">T98</strain>
    </source>
</reference>
<accession>A0AAD0S5Y8</accession>